<feature type="compositionally biased region" description="Polar residues" evidence="1">
    <location>
        <begin position="144"/>
        <end position="176"/>
    </location>
</feature>
<evidence type="ECO:0000256" key="1">
    <source>
        <dbReference type="SAM" id="MobiDB-lite"/>
    </source>
</evidence>
<feature type="compositionally biased region" description="Low complexity" evidence="1">
    <location>
        <begin position="368"/>
        <end position="388"/>
    </location>
</feature>
<name>G0MX79_CAEBE</name>
<feature type="compositionally biased region" description="Low complexity" evidence="1">
    <location>
        <begin position="17"/>
        <end position="31"/>
    </location>
</feature>
<evidence type="ECO:0008006" key="4">
    <source>
        <dbReference type="Google" id="ProtNLM"/>
    </source>
</evidence>
<evidence type="ECO:0000313" key="2">
    <source>
        <dbReference type="EMBL" id="EGT46734.1"/>
    </source>
</evidence>
<dbReference type="STRING" id="135651.G0MX79"/>
<dbReference type="eggNOG" id="ENOG502SBAZ">
    <property type="taxonomic scope" value="Eukaryota"/>
</dbReference>
<sequence length="961" mass="105615">MEDNDSSASAPAPPPANNTTEGTGPTPPTLAEASMPLITLANGFQWPNVSVSAFLNMFMADPNYSQLAAASARGFLPTFNNPQTSTMTNQAHGLPASANIRSRNARNLGLARPNLPTSDLASFPSIINRPSNQLTINQAQLSENSGMSSALDGSNSMSSVPASHPSVSIPLTSGTPEQADVLPASVSMNSENLAESTLEGPSSSTSVNVPARSSSAVVEKETVESIPPPGPHNRVHHPPHAHISPSDRFFQSFGLHLLNYADHMAFGANRPDFLNDPSSFPRCLRSTALPMPSNNRSYSAQPSASAPAMADRITAATAPPHYPVYFGFLPPASAFAPSVDASATEQSPSTTPSTLKLGAPETTSIPGSSVASSATAPKPSSSQSTSDSALASPAIELVVPITLSASGSSSVVSSTGPLASTSPSTVNTSLFTSVTEPPQTSTSPSTSGLTFVASSQIPPSSTVLNHHEKTSISSADPRSSVPIPHLLLTSVHPVGLPRHLPPQGNSAPQYFPRRRGRPRLSNTAHPTTSKKAVQNREEPREQEVLILRNIPSRAPPLRKPQNHPWANNPARHTNEYRVMIRSQAERIKAKHKSLWGMTEFLENILDANAGWDVPPSSEQKMKLLQTFSGRNRFVEGVIEFIYLNRDLLSVFLLEEEEETKEIRTFVRTYFKKHPNWEKEQEEEPVDSFLDFGKYFTTIHDDEELEKKYVEHMMEWSVTKPTDQTVNINENWKSFLSESLPPVPKTQKKRRLKQLDESESEEEDLSLYSPHKDSRIASEPSSSSPCRRSTRIKNREEQESEEESETAQRITSKRRRNLVKKKESDSPKPPKVKVDHRRRINAETVEMVAEPQQQQQASMTPEEMAKDKCGVAEKFCFCARWDNKRVLEWVECMKCGQWFHILCVRLNNIVYSEEEVFICCGASITPDAQSCKEGKVFRKYKCMSHAEKKALKPVRAPRQSHQ</sequence>
<keyword evidence="3" id="KW-1185">Reference proteome</keyword>
<feature type="compositionally biased region" description="Low complexity" evidence="1">
    <location>
        <begin position="432"/>
        <end position="447"/>
    </location>
</feature>
<organism evidence="3">
    <name type="scientific">Caenorhabditis brenneri</name>
    <name type="common">Nematode worm</name>
    <dbReference type="NCBI Taxonomy" id="135651"/>
    <lineage>
        <taxon>Eukaryota</taxon>
        <taxon>Metazoa</taxon>
        <taxon>Ecdysozoa</taxon>
        <taxon>Nematoda</taxon>
        <taxon>Chromadorea</taxon>
        <taxon>Rhabditida</taxon>
        <taxon>Rhabditina</taxon>
        <taxon>Rhabditomorpha</taxon>
        <taxon>Rhabditoidea</taxon>
        <taxon>Rhabditidae</taxon>
        <taxon>Peloderinae</taxon>
        <taxon>Caenorhabditis</taxon>
    </lineage>
</organism>
<dbReference type="EMBL" id="GL379818">
    <property type="protein sequence ID" value="EGT46734.1"/>
    <property type="molecule type" value="Genomic_DNA"/>
</dbReference>
<reference evidence="3" key="1">
    <citation type="submission" date="2011-07" db="EMBL/GenBank/DDBJ databases">
        <authorList>
            <consortium name="Caenorhabditis brenneri Sequencing and Analysis Consortium"/>
            <person name="Wilson R.K."/>
        </authorList>
    </citation>
    <scope>NUCLEOTIDE SEQUENCE [LARGE SCALE GENOMIC DNA]</scope>
    <source>
        <strain evidence="3">PB2801</strain>
    </source>
</reference>
<dbReference type="HOGENOM" id="CLU_307610_0_0_1"/>
<evidence type="ECO:0000313" key="3">
    <source>
        <dbReference type="Proteomes" id="UP000008068"/>
    </source>
</evidence>
<feature type="region of interest" description="Disordered" evidence="1">
    <location>
        <begin position="410"/>
        <end position="453"/>
    </location>
</feature>
<dbReference type="InterPro" id="IPR013083">
    <property type="entry name" value="Znf_RING/FYVE/PHD"/>
</dbReference>
<dbReference type="AlphaFoldDB" id="G0MX79"/>
<dbReference type="InterPro" id="IPR011011">
    <property type="entry name" value="Znf_FYVE_PHD"/>
</dbReference>
<feature type="compositionally biased region" description="Polar residues" evidence="1">
    <location>
        <begin position="341"/>
        <end position="354"/>
    </location>
</feature>
<dbReference type="InParanoid" id="G0MX79"/>
<feature type="region of interest" description="Disordered" evidence="1">
    <location>
        <begin position="494"/>
        <end position="541"/>
    </location>
</feature>
<feature type="region of interest" description="Disordered" evidence="1">
    <location>
        <begin position="339"/>
        <end position="388"/>
    </location>
</feature>
<gene>
    <name evidence="2" type="ORF">CAEBREN_11123</name>
</gene>
<feature type="region of interest" description="Disordered" evidence="1">
    <location>
        <begin position="736"/>
        <end position="837"/>
    </location>
</feature>
<dbReference type="CDD" id="cd15517">
    <property type="entry name" value="PHD_TCF19_like"/>
    <property type="match status" value="1"/>
</dbReference>
<feature type="region of interest" description="Disordered" evidence="1">
    <location>
        <begin position="190"/>
        <end position="216"/>
    </location>
</feature>
<dbReference type="Proteomes" id="UP000008068">
    <property type="component" value="Unassembled WGS sequence"/>
</dbReference>
<dbReference type="SUPFAM" id="SSF57903">
    <property type="entry name" value="FYVE/PHD zinc finger"/>
    <property type="match status" value="1"/>
</dbReference>
<feature type="region of interest" description="Disordered" evidence="1">
    <location>
        <begin position="1"/>
        <end position="31"/>
    </location>
</feature>
<proteinExistence type="predicted"/>
<protein>
    <recommendedName>
        <fullName evidence="4">Zinc finger PHD-type domain-containing protein</fullName>
    </recommendedName>
</protein>
<accession>G0MX79</accession>
<feature type="compositionally biased region" description="Polar residues" evidence="1">
    <location>
        <begin position="520"/>
        <end position="532"/>
    </location>
</feature>
<feature type="compositionally biased region" description="Polar residues" evidence="1">
    <location>
        <begin position="421"/>
        <end position="431"/>
    </location>
</feature>
<feature type="compositionally biased region" description="Low complexity" evidence="1">
    <location>
        <begin position="776"/>
        <end position="786"/>
    </location>
</feature>
<dbReference type="Gene3D" id="3.30.40.10">
    <property type="entry name" value="Zinc/RING finger domain, C3HC4 (zinc finger)"/>
    <property type="match status" value="1"/>
</dbReference>
<feature type="region of interest" description="Disordered" evidence="1">
    <location>
        <begin position="144"/>
        <end position="178"/>
    </location>
</feature>
<feature type="compositionally biased region" description="Low complexity" evidence="1">
    <location>
        <begin position="410"/>
        <end position="420"/>
    </location>
</feature>